<keyword evidence="2" id="KW-1185">Reference proteome</keyword>
<gene>
    <name evidence="1" type="ORF">Ga0061063_2015</name>
</gene>
<dbReference type="PANTHER" id="PTHR12725">
    <property type="entry name" value="HALOACID DEHALOGENASE-LIKE HYDROLASE"/>
    <property type="match status" value="1"/>
</dbReference>
<protein>
    <submittedName>
        <fullName evidence="1">Pyrimidine 5'-nucleotidase</fullName>
    </submittedName>
</protein>
<dbReference type="SUPFAM" id="SSF56784">
    <property type="entry name" value="HAD-like"/>
    <property type="match status" value="1"/>
</dbReference>
<name>A0A0K6GZH0_9NEIS</name>
<dbReference type="Gene3D" id="1.10.150.450">
    <property type="match status" value="1"/>
</dbReference>
<dbReference type="PANTHER" id="PTHR12725:SF117">
    <property type="entry name" value="HALOACID DEHALOGENASE-LIKE HYDROLASE"/>
    <property type="match status" value="1"/>
</dbReference>
<dbReference type="SFLD" id="SFLDG01132">
    <property type="entry name" value="C1.5.3:_5'-Nucleotidase_Like"/>
    <property type="match status" value="1"/>
</dbReference>
<dbReference type="AlphaFoldDB" id="A0A0K6GZH0"/>
<dbReference type="InterPro" id="IPR023214">
    <property type="entry name" value="HAD_sf"/>
</dbReference>
<dbReference type="NCBIfam" id="TIGR01509">
    <property type="entry name" value="HAD-SF-IA-v3"/>
    <property type="match status" value="1"/>
</dbReference>
<dbReference type="OrthoDB" id="8558420at2"/>
<dbReference type="InterPro" id="IPR010237">
    <property type="entry name" value="Pyr-5-nucltdase"/>
</dbReference>
<proteinExistence type="predicted"/>
<dbReference type="SFLD" id="SFLDG01129">
    <property type="entry name" value="C1.5:_HAD__Beta-PGM__Phosphata"/>
    <property type="match status" value="1"/>
</dbReference>
<dbReference type="Proteomes" id="UP000243535">
    <property type="component" value="Unassembled WGS sequence"/>
</dbReference>
<dbReference type="Pfam" id="PF00702">
    <property type="entry name" value="Hydrolase"/>
    <property type="match status" value="1"/>
</dbReference>
<dbReference type="NCBIfam" id="TIGR01993">
    <property type="entry name" value="Pyr-5-nucltdase"/>
    <property type="match status" value="1"/>
</dbReference>
<dbReference type="Gene3D" id="3.40.50.1000">
    <property type="entry name" value="HAD superfamily/HAD-like"/>
    <property type="match status" value="1"/>
</dbReference>
<dbReference type="STRING" id="375574.GCA_001418035_01807"/>
<evidence type="ECO:0000313" key="1">
    <source>
        <dbReference type="EMBL" id="CUA84117.1"/>
    </source>
</evidence>
<dbReference type="RefSeq" id="WP_054286146.1">
    <property type="nucleotide sequence ID" value="NZ_CYHA01000003.1"/>
</dbReference>
<organism evidence="1 2">
    <name type="scientific">Gulbenkiania indica</name>
    <dbReference type="NCBI Taxonomy" id="375574"/>
    <lineage>
        <taxon>Bacteria</taxon>
        <taxon>Pseudomonadati</taxon>
        <taxon>Pseudomonadota</taxon>
        <taxon>Betaproteobacteria</taxon>
        <taxon>Neisseriales</taxon>
        <taxon>Chromobacteriaceae</taxon>
        <taxon>Gulbenkiania</taxon>
    </lineage>
</organism>
<evidence type="ECO:0000313" key="2">
    <source>
        <dbReference type="Proteomes" id="UP000243535"/>
    </source>
</evidence>
<dbReference type="InterPro" id="IPR006439">
    <property type="entry name" value="HAD-SF_hydro_IA"/>
</dbReference>
<sequence>MPLTWIFDLDDTLHDASWQVFPHLNQTMAHYIVEHLQMDEATAHALQRDYWLRYGATLTGLMRNHGVDPRHFLHTTHALPLLWGLLRQDHLLRNVVQHLPGRKIVFSNGPQHYVEGVTRHLKLDRHFSALYGVDSVNLIPKPYRKAFRQVLRRERLDPRYCIMVEDSLANLRSAKALGMRTVWISKTPRKPGYVDVRVPSVRDLVRGCRSL</sequence>
<dbReference type="SFLD" id="SFLDS00003">
    <property type="entry name" value="Haloacid_Dehalogenase"/>
    <property type="match status" value="1"/>
</dbReference>
<accession>A0A0K6GZH0</accession>
<reference evidence="2" key="1">
    <citation type="submission" date="2015-08" db="EMBL/GenBank/DDBJ databases">
        <authorList>
            <person name="Varghese N."/>
        </authorList>
    </citation>
    <scope>NUCLEOTIDE SEQUENCE [LARGE SCALE GENOMIC DNA]</scope>
    <source>
        <strain evidence="2">DSM 17901</strain>
    </source>
</reference>
<dbReference type="EMBL" id="CYHA01000003">
    <property type="protein sequence ID" value="CUA84117.1"/>
    <property type="molecule type" value="Genomic_DNA"/>
</dbReference>
<dbReference type="InterPro" id="IPR036412">
    <property type="entry name" value="HAD-like_sf"/>
</dbReference>